<gene>
    <name evidence="2" type="ORF">IEO21_07674</name>
</gene>
<feature type="region of interest" description="Disordered" evidence="1">
    <location>
        <begin position="161"/>
        <end position="283"/>
    </location>
</feature>
<feature type="region of interest" description="Disordered" evidence="1">
    <location>
        <begin position="30"/>
        <end position="50"/>
    </location>
</feature>
<reference evidence="2" key="1">
    <citation type="submission" date="2020-11" db="EMBL/GenBank/DDBJ databases">
        <authorList>
            <person name="Koelle M."/>
            <person name="Horta M.A.C."/>
            <person name="Nowrousian M."/>
            <person name="Ohm R.A."/>
            <person name="Benz P."/>
            <person name="Pilgard A."/>
        </authorList>
    </citation>
    <scope>NUCLEOTIDE SEQUENCE</scope>
    <source>
        <strain evidence="2">FPRL280</strain>
    </source>
</reference>
<feature type="compositionally biased region" description="Basic and acidic residues" evidence="1">
    <location>
        <begin position="338"/>
        <end position="347"/>
    </location>
</feature>
<evidence type="ECO:0000313" key="3">
    <source>
        <dbReference type="Proteomes" id="UP000639403"/>
    </source>
</evidence>
<feature type="compositionally biased region" description="Low complexity" evidence="1">
    <location>
        <begin position="425"/>
        <end position="436"/>
    </location>
</feature>
<proteinExistence type="predicted"/>
<feature type="compositionally biased region" description="Acidic residues" evidence="1">
    <location>
        <begin position="374"/>
        <end position="391"/>
    </location>
</feature>
<dbReference type="EMBL" id="JADOXO010000227">
    <property type="protein sequence ID" value="KAF9808952.1"/>
    <property type="molecule type" value="Genomic_DNA"/>
</dbReference>
<feature type="compositionally biased region" description="Low complexity" evidence="1">
    <location>
        <begin position="220"/>
        <end position="231"/>
    </location>
</feature>
<feature type="compositionally biased region" description="Polar residues" evidence="1">
    <location>
        <begin position="234"/>
        <end position="283"/>
    </location>
</feature>
<comment type="caution">
    <text evidence="2">The sequence shown here is derived from an EMBL/GenBank/DDBJ whole genome shotgun (WGS) entry which is preliminary data.</text>
</comment>
<accession>A0A8H7NXQ6</accession>
<sequence>MPPTPSSIISDALNSLSKATNIALATVEDQARSDVARANAEASETRRERDDALKQLHALRIEERDWERREEAWKAALDKAELTIKHHNETIAHLRAETHQWKAQLSRLEETSRQEIADWKEQYLHAEQDRCHLSSRINELVAEQLAWNTQVNAGVAATTQKTPYPDFYDSSTSSTTTKRASTLSAVPSLHKQQTPLLSAQPGDEPQSQPRKSRPAQTPSKAAPNAVKAVAPTPSRASQTQTRVNESSGPTSKTLRTSQAPHLSTTRMTPGSRSKQQAEAQPLQQRVIRRVQAIISVPVKEEEDSEGEGLESEASGSAYEPDEEQPIRRKRAGRMSVSAKEKQARAWREEDDGEDDEEQPVHGRTPRRARHIQADDSDVDELAMGIGDDEEYGQPIVARISPQKNARKDTSGRSSLGSTKKRKLDTGTTPGSRGTTTKVARKK</sequence>
<organism evidence="2 3">
    <name type="scientific">Rhodonia placenta</name>
    <dbReference type="NCBI Taxonomy" id="104341"/>
    <lineage>
        <taxon>Eukaryota</taxon>
        <taxon>Fungi</taxon>
        <taxon>Dikarya</taxon>
        <taxon>Basidiomycota</taxon>
        <taxon>Agaricomycotina</taxon>
        <taxon>Agaricomycetes</taxon>
        <taxon>Polyporales</taxon>
        <taxon>Adustoporiaceae</taxon>
        <taxon>Rhodonia</taxon>
    </lineage>
</organism>
<name>A0A8H7NXQ6_9APHY</name>
<feature type="compositionally biased region" description="Acidic residues" evidence="1">
    <location>
        <begin position="300"/>
        <end position="310"/>
    </location>
</feature>
<evidence type="ECO:0000313" key="2">
    <source>
        <dbReference type="EMBL" id="KAF9808952.1"/>
    </source>
</evidence>
<feature type="compositionally biased region" description="Acidic residues" evidence="1">
    <location>
        <begin position="348"/>
        <end position="357"/>
    </location>
</feature>
<reference evidence="2" key="2">
    <citation type="journal article" name="Front. Microbiol.">
        <title>Degradative Capacity of Two Strains of Rhodonia placenta: From Phenotype to Genotype.</title>
        <authorList>
            <person name="Kolle M."/>
            <person name="Horta M.A.C."/>
            <person name="Nowrousian M."/>
            <person name="Ohm R.A."/>
            <person name="Benz J.P."/>
            <person name="Pilgard A."/>
        </authorList>
    </citation>
    <scope>NUCLEOTIDE SEQUENCE</scope>
    <source>
        <strain evidence="2">FPRL280</strain>
    </source>
</reference>
<feature type="region of interest" description="Disordered" evidence="1">
    <location>
        <begin position="295"/>
        <end position="442"/>
    </location>
</feature>
<evidence type="ECO:0000256" key="1">
    <source>
        <dbReference type="SAM" id="MobiDB-lite"/>
    </source>
</evidence>
<dbReference type="Proteomes" id="UP000639403">
    <property type="component" value="Unassembled WGS sequence"/>
</dbReference>
<feature type="compositionally biased region" description="Polar residues" evidence="1">
    <location>
        <begin position="178"/>
        <end position="197"/>
    </location>
</feature>
<feature type="compositionally biased region" description="Polar residues" evidence="1">
    <location>
        <begin position="205"/>
        <end position="219"/>
    </location>
</feature>
<dbReference type="AlphaFoldDB" id="A0A8H7NXQ6"/>
<protein>
    <submittedName>
        <fullName evidence="2">Uncharacterized protein</fullName>
    </submittedName>
</protein>